<evidence type="ECO:0000313" key="3">
    <source>
        <dbReference type="Proteomes" id="UP000605568"/>
    </source>
</evidence>
<protein>
    <submittedName>
        <fullName evidence="2">Uncharacterized protein</fullName>
    </submittedName>
</protein>
<proteinExistence type="predicted"/>
<reference evidence="3" key="1">
    <citation type="journal article" date="2019" name="Int. J. Syst. Evol. Microbiol.">
        <title>The Global Catalogue of Microorganisms (GCM) 10K type strain sequencing project: providing services to taxonomists for standard genome sequencing and annotation.</title>
        <authorList>
            <consortium name="The Broad Institute Genomics Platform"/>
            <consortium name="The Broad Institute Genome Sequencing Center for Infectious Disease"/>
            <person name="Wu L."/>
            <person name="Ma J."/>
        </authorList>
    </citation>
    <scope>NUCLEOTIDE SEQUENCE [LARGE SCALE GENOMIC DNA]</scope>
    <source>
        <strain evidence="3">CGMCC 4.7367</strain>
    </source>
</reference>
<feature type="region of interest" description="Disordered" evidence="1">
    <location>
        <begin position="25"/>
        <end position="61"/>
    </location>
</feature>
<gene>
    <name evidence="2" type="ORF">GCM10017774_37610</name>
</gene>
<name>A0ABQ3ME83_9PSEU</name>
<sequence>MNGLTAEAIGDMWFSLTNEQRSELLSQRRQNQLSEKALGAAPTDQTEELQHAQEVLHGSRP</sequence>
<dbReference type="Proteomes" id="UP000605568">
    <property type="component" value="Unassembled WGS sequence"/>
</dbReference>
<dbReference type="EMBL" id="BNAR01000005">
    <property type="protein sequence ID" value="GHH42036.1"/>
    <property type="molecule type" value="Genomic_DNA"/>
</dbReference>
<evidence type="ECO:0000313" key="2">
    <source>
        <dbReference type="EMBL" id="GHH42036.1"/>
    </source>
</evidence>
<evidence type="ECO:0000256" key="1">
    <source>
        <dbReference type="SAM" id="MobiDB-lite"/>
    </source>
</evidence>
<accession>A0ABQ3ME83</accession>
<keyword evidence="3" id="KW-1185">Reference proteome</keyword>
<organism evidence="2 3">
    <name type="scientific">Lentzea cavernae</name>
    <dbReference type="NCBI Taxonomy" id="2020703"/>
    <lineage>
        <taxon>Bacteria</taxon>
        <taxon>Bacillati</taxon>
        <taxon>Actinomycetota</taxon>
        <taxon>Actinomycetes</taxon>
        <taxon>Pseudonocardiales</taxon>
        <taxon>Pseudonocardiaceae</taxon>
        <taxon>Lentzea</taxon>
    </lineage>
</organism>
<comment type="caution">
    <text evidence="2">The sequence shown here is derived from an EMBL/GenBank/DDBJ whole genome shotgun (WGS) entry which is preliminary data.</text>
</comment>
<feature type="compositionally biased region" description="Polar residues" evidence="1">
    <location>
        <begin position="25"/>
        <end position="34"/>
    </location>
</feature>